<dbReference type="PROSITE" id="PS51094">
    <property type="entry name" value="PTS_EIIA_TYPE_2"/>
    <property type="match status" value="1"/>
</dbReference>
<feature type="domain" description="PTS EIIA type-2" evidence="2">
    <location>
        <begin position="239"/>
        <end position="385"/>
    </location>
</feature>
<accession>A0ABU5MVI8</accession>
<dbReference type="InterPro" id="IPR051541">
    <property type="entry name" value="PTS_SugarTrans_NitroReg"/>
</dbReference>
<evidence type="ECO:0000256" key="1">
    <source>
        <dbReference type="SAM" id="MobiDB-lite"/>
    </source>
</evidence>
<reference evidence="3 4" key="1">
    <citation type="journal article" date="2024" name="Appl. Environ. Microbiol.">
        <title>Pontiella agarivorans sp. nov., a novel marine anaerobic bacterium capable of degrading macroalgal polysaccharides and fixing nitrogen.</title>
        <authorList>
            <person name="Liu N."/>
            <person name="Kivenson V."/>
            <person name="Peng X."/>
            <person name="Cui Z."/>
            <person name="Lankiewicz T.S."/>
            <person name="Gosselin K.M."/>
            <person name="English C.J."/>
            <person name="Blair E.M."/>
            <person name="O'Malley M.A."/>
            <person name="Valentine D.L."/>
        </authorList>
    </citation>
    <scope>NUCLEOTIDE SEQUENCE [LARGE SCALE GENOMIC DNA]</scope>
    <source>
        <strain evidence="3 4">NLcol2</strain>
    </source>
</reference>
<proteinExistence type="predicted"/>
<dbReference type="RefSeq" id="WP_322608033.1">
    <property type="nucleotide sequence ID" value="NZ_JARVCO010000007.1"/>
</dbReference>
<protein>
    <submittedName>
        <fullName evidence="3">PTS sugar transporter subunit IIA</fullName>
    </submittedName>
</protein>
<sequence>MKLPPIQMAVLASCGSEEDIFAYANSLTIRSEAQCHSIFVPSFAVPGDETRAVTETRQLAKSTKLDLIISEWLDDTRAMQDLIHLAQERGLPAVFLRVVDASKIGRIVVATGRGPNLYEQMWLARETAAGLGVPVNILHWTATRDCDPCNDPEDDDPLEKMCVRMLGMQVKTIQCNGPDFAASIAGSLRPDDLLVIGAPSPLRLVADFADSLPDQLAKAVPNPMLLLSSPPLAHTSLRRLLWGRLIKPRLHSRAKTVALKCLVDNLIRHNQLPSDSKVDMLGRALKREQISSTAMDCETAIPHVELPGFSGVAATLGIFPDGIDFGSEDGTPTRFVFLLVTPEGFSNEYLSVLSKISKRMLNPAVRKALLACKTAAEAIEILEPRKDLPPKQSWPKAYFTPKPKPAAV</sequence>
<organism evidence="3 4">
    <name type="scientific">Pontiella agarivorans</name>
    <dbReference type="NCBI Taxonomy" id="3038953"/>
    <lineage>
        <taxon>Bacteria</taxon>
        <taxon>Pseudomonadati</taxon>
        <taxon>Kiritimatiellota</taxon>
        <taxon>Kiritimatiellia</taxon>
        <taxon>Kiritimatiellales</taxon>
        <taxon>Pontiellaceae</taxon>
        <taxon>Pontiella</taxon>
    </lineage>
</organism>
<dbReference type="InterPro" id="IPR016152">
    <property type="entry name" value="PTrfase/Anion_transptr"/>
</dbReference>
<dbReference type="PANTHER" id="PTHR47738:SF2">
    <property type="entry name" value="PTS SYSTEM FRUCTOSE-LIKE EIIA COMPONENT"/>
    <property type="match status" value="1"/>
</dbReference>
<dbReference type="Proteomes" id="UP001290861">
    <property type="component" value="Unassembled WGS sequence"/>
</dbReference>
<dbReference type="CDD" id="cd00211">
    <property type="entry name" value="PTS_IIA_fru"/>
    <property type="match status" value="1"/>
</dbReference>
<gene>
    <name evidence="3" type="ORF">P9H32_06290</name>
</gene>
<dbReference type="Pfam" id="PF00359">
    <property type="entry name" value="PTS_EIIA_2"/>
    <property type="match status" value="1"/>
</dbReference>
<evidence type="ECO:0000313" key="4">
    <source>
        <dbReference type="Proteomes" id="UP001290861"/>
    </source>
</evidence>
<dbReference type="SUPFAM" id="SSF55804">
    <property type="entry name" value="Phoshotransferase/anion transport protein"/>
    <property type="match status" value="1"/>
</dbReference>
<comment type="caution">
    <text evidence="3">The sequence shown here is derived from an EMBL/GenBank/DDBJ whole genome shotgun (WGS) entry which is preliminary data.</text>
</comment>
<keyword evidence="3" id="KW-0813">Transport</keyword>
<keyword evidence="3" id="KW-0762">Sugar transport</keyword>
<evidence type="ECO:0000259" key="2">
    <source>
        <dbReference type="PROSITE" id="PS51094"/>
    </source>
</evidence>
<name>A0ABU5MVI8_9BACT</name>
<dbReference type="PANTHER" id="PTHR47738">
    <property type="entry name" value="PTS SYSTEM FRUCTOSE-LIKE EIIA COMPONENT-RELATED"/>
    <property type="match status" value="1"/>
</dbReference>
<evidence type="ECO:0000313" key="3">
    <source>
        <dbReference type="EMBL" id="MDZ8118235.1"/>
    </source>
</evidence>
<dbReference type="InterPro" id="IPR002178">
    <property type="entry name" value="PTS_EIIA_type-2_dom"/>
</dbReference>
<dbReference type="EMBL" id="JARVCO010000007">
    <property type="protein sequence ID" value="MDZ8118235.1"/>
    <property type="molecule type" value="Genomic_DNA"/>
</dbReference>
<feature type="region of interest" description="Disordered" evidence="1">
    <location>
        <begin position="389"/>
        <end position="408"/>
    </location>
</feature>
<keyword evidence="4" id="KW-1185">Reference proteome</keyword>
<dbReference type="Gene3D" id="3.40.930.10">
    <property type="entry name" value="Mannitol-specific EII, Chain A"/>
    <property type="match status" value="1"/>
</dbReference>